<dbReference type="InterPro" id="IPR000341">
    <property type="entry name" value="PI3K_Ras-bd_dom"/>
</dbReference>
<dbReference type="FunFam" id="2.60.40.150:FF:000160">
    <property type="entry name" value="phosphatidylinositol 4-phosphate 3-kinase C2 domain-containing subunit gamma isoform X1"/>
    <property type="match status" value="1"/>
</dbReference>
<feature type="non-terminal residue" evidence="5">
    <location>
        <position position="786"/>
    </location>
</feature>
<dbReference type="InterPro" id="IPR016024">
    <property type="entry name" value="ARM-type_fold"/>
</dbReference>
<organism evidence="5 6">
    <name type="scientific">Galemys pyrenaicus</name>
    <name type="common">Iberian desman</name>
    <name type="synonym">Pyrenean desman</name>
    <dbReference type="NCBI Taxonomy" id="202257"/>
    <lineage>
        <taxon>Eukaryota</taxon>
        <taxon>Metazoa</taxon>
        <taxon>Chordata</taxon>
        <taxon>Craniata</taxon>
        <taxon>Vertebrata</taxon>
        <taxon>Euteleostomi</taxon>
        <taxon>Mammalia</taxon>
        <taxon>Eutheria</taxon>
        <taxon>Laurasiatheria</taxon>
        <taxon>Eulipotyphla</taxon>
        <taxon>Talpidae</taxon>
        <taxon>Galemys</taxon>
    </lineage>
</organism>
<name>A0A8J6A7P1_GALPY</name>
<dbReference type="InterPro" id="IPR035892">
    <property type="entry name" value="C2_domain_sf"/>
</dbReference>
<dbReference type="FunFam" id="3.10.20.90:FF:000260">
    <property type="entry name" value="Phosphatidylinositol 4-phosphate 3-kinase C2 domain-containing subunit gamma"/>
    <property type="match status" value="1"/>
</dbReference>
<feature type="compositionally biased region" description="Basic and acidic residues" evidence="2">
    <location>
        <begin position="154"/>
        <end position="163"/>
    </location>
</feature>
<reference evidence="5" key="1">
    <citation type="journal article" date="2021" name="Evol. Appl.">
        <title>The genome of the Pyrenean desman and the effects of bottlenecks and inbreeding on the genomic landscape of an endangered species.</title>
        <authorList>
            <person name="Escoda L."/>
            <person name="Castresana J."/>
        </authorList>
    </citation>
    <scope>NUCLEOTIDE SEQUENCE</scope>
    <source>
        <strain evidence="5">IBE-C5619</strain>
    </source>
</reference>
<dbReference type="PROSITE" id="PS51546">
    <property type="entry name" value="PI3K_RBD"/>
    <property type="match status" value="1"/>
</dbReference>
<sequence length="786" mass="90182">MAYCWKTDLNPSESRKQHEHQKYQSVNQLLFPSQISLGFEQLVHESCNAIPLNQSETEENIFFVSSSPRQDSKGHSLDEVHQIAMNEFTSVSPEVSCHQVRKTPVIGFRPSVLPNPQNMNKESCWRNSTGKFHGAEDYRFNLLAPSSSSLEKINSQREQENKNHNHHTGFESSTPTVTPSLSTDFMPREDKTCSRNRHTVEPSLMCSKGCLLPVTWESAWSNNTEVCVKCQLEHMNLKNYSLTGCSIQLVEVPQGSNESLASFCNKVKKIRETYHATDINSNSGKIWSTTTAFPHQLFSNTKFNINIFTDNSTQVLHFMPHANYIVKDLIAESLRFCTHEQLSPKEHLLSICGCEEFLQNDHSLGSHKIFQKDKSVIQLHLQKIRDVPGKLSRKHEDDHSQFHLNQLLEFMHIWKASRQCLLTVIKKYNFHLKCLLETQKNVDNIFEEVKNICSVLGCVETKQITDAVHELNLILQRKAENFYQNSETSVKDLIKKATTELSKSMYQLIDIYCSSFCTDFQPLHAPVSISVINPGFQSHLSFTVYAAHNIPETWVHSYKAFSFSCWLTYAGKKLCQVRNCRNIPVKKLFFFLVNWNETINFPLELKSLPRESMLTIKLFGIICATNNADLLAWTCFPLFPNNKSILGSMLFSLTLQSEPPREMIAPGVWDVNQPSPITLQINFPTTEREYVSLDSEENRSNLEEPPKECLKHIAKLSQKQSPILLSEEKRRYLWYYRFCCNNENCALPLVLGSAPGWDERTISETHAILKRWKFSHPLEALGLLTS</sequence>
<dbReference type="CDD" id="cd04012">
    <property type="entry name" value="C2A_PI3K_class_II"/>
    <property type="match status" value="1"/>
</dbReference>
<dbReference type="SUPFAM" id="SSF49562">
    <property type="entry name" value="C2 domain (Calcium/lipid-binding domain, CaLB)"/>
    <property type="match status" value="1"/>
</dbReference>
<keyword evidence="6" id="KW-1185">Reference proteome</keyword>
<proteinExistence type="inferred from homology"/>
<evidence type="ECO:0000313" key="6">
    <source>
        <dbReference type="Proteomes" id="UP000700334"/>
    </source>
</evidence>
<dbReference type="Pfam" id="PF00792">
    <property type="entry name" value="PI3K_C2"/>
    <property type="match status" value="1"/>
</dbReference>
<dbReference type="SUPFAM" id="SSF54236">
    <property type="entry name" value="Ubiquitin-like"/>
    <property type="match status" value="1"/>
</dbReference>
<comment type="caution">
    <text evidence="5">The sequence shown here is derived from an EMBL/GenBank/DDBJ whole genome shotgun (WGS) entry which is preliminary data.</text>
</comment>
<dbReference type="SUPFAM" id="SSF48371">
    <property type="entry name" value="ARM repeat"/>
    <property type="match status" value="1"/>
</dbReference>
<evidence type="ECO:0000313" key="5">
    <source>
        <dbReference type="EMBL" id="KAG8513752.1"/>
    </source>
</evidence>
<dbReference type="PROSITE" id="PS51547">
    <property type="entry name" value="C2_PI3K"/>
    <property type="match status" value="1"/>
</dbReference>
<dbReference type="AlphaFoldDB" id="A0A8J6A7P1"/>
<gene>
    <name evidence="5" type="ORF">J0S82_000421</name>
</gene>
<dbReference type="EMBL" id="JAGFMF010011760">
    <property type="protein sequence ID" value="KAG8513752.1"/>
    <property type="molecule type" value="Genomic_DNA"/>
</dbReference>
<evidence type="ECO:0000259" key="3">
    <source>
        <dbReference type="PROSITE" id="PS51546"/>
    </source>
</evidence>
<dbReference type="Gene3D" id="3.10.20.90">
    <property type="entry name" value="Phosphatidylinositol 3-kinase Catalytic Subunit, Chain A, domain 1"/>
    <property type="match status" value="1"/>
</dbReference>
<accession>A0A8J6A7P1</accession>
<dbReference type="Pfam" id="PF00794">
    <property type="entry name" value="PI3K_rbd"/>
    <property type="match status" value="1"/>
</dbReference>
<dbReference type="SMART" id="SM00142">
    <property type="entry name" value="PI3K_C2"/>
    <property type="match status" value="1"/>
</dbReference>
<evidence type="ECO:0000256" key="2">
    <source>
        <dbReference type="SAM" id="MobiDB-lite"/>
    </source>
</evidence>
<feature type="compositionally biased region" description="Low complexity" evidence="2">
    <location>
        <begin position="172"/>
        <end position="183"/>
    </location>
</feature>
<protein>
    <submittedName>
        <fullName evidence="5">Phosphatidylinositol 4-phosphate 3-kinase C2 domain-containing subunit gamma</fullName>
    </submittedName>
</protein>
<evidence type="ECO:0000259" key="4">
    <source>
        <dbReference type="PROSITE" id="PS51547"/>
    </source>
</evidence>
<feature type="domain" description="PI3K-RBD" evidence="3">
    <location>
        <begin position="300"/>
        <end position="386"/>
    </location>
</feature>
<dbReference type="Gene3D" id="2.60.40.150">
    <property type="entry name" value="C2 domain"/>
    <property type="match status" value="1"/>
</dbReference>
<feature type="domain" description="C2 PI3K-type" evidence="4">
    <location>
        <begin position="536"/>
        <end position="684"/>
    </location>
</feature>
<dbReference type="Gene3D" id="1.25.40.70">
    <property type="entry name" value="Phosphatidylinositol 3-kinase, accessory domain (PIK)"/>
    <property type="match status" value="1"/>
</dbReference>
<evidence type="ECO:0000256" key="1">
    <source>
        <dbReference type="PROSITE-ProRule" id="PRU00880"/>
    </source>
</evidence>
<dbReference type="OrthoDB" id="67688at2759"/>
<dbReference type="InterPro" id="IPR042236">
    <property type="entry name" value="PI3K_accessory_sf"/>
</dbReference>
<dbReference type="Proteomes" id="UP000700334">
    <property type="component" value="Unassembled WGS sequence"/>
</dbReference>
<dbReference type="InterPro" id="IPR002420">
    <property type="entry name" value="PI3K-type_C2_dom"/>
</dbReference>
<comment type="similarity">
    <text evidence="1">Belongs to the PI3/PI4-kinase family.</text>
</comment>
<feature type="region of interest" description="Disordered" evidence="2">
    <location>
        <begin position="149"/>
        <end position="194"/>
    </location>
</feature>
<dbReference type="InterPro" id="IPR029071">
    <property type="entry name" value="Ubiquitin-like_domsf"/>
</dbReference>